<dbReference type="PANTHER" id="PTHR23221:SF7">
    <property type="entry name" value="PHOSPHATIDYLINOSITOL-GLYCAN-SPECIFIC PHOSPHOLIPASE D"/>
    <property type="match status" value="1"/>
</dbReference>
<feature type="compositionally biased region" description="Acidic residues" evidence="5">
    <location>
        <begin position="246"/>
        <end position="270"/>
    </location>
</feature>
<dbReference type="Pfam" id="PF02412">
    <property type="entry name" value="TSP_3"/>
    <property type="match status" value="4"/>
</dbReference>
<dbReference type="Gene3D" id="4.10.1080.10">
    <property type="entry name" value="TSP type-3 repeat"/>
    <property type="match status" value="1"/>
</dbReference>
<keyword evidence="1" id="KW-0732">Signal</keyword>
<dbReference type="InterPro" id="IPR017897">
    <property type="entry name" value="Thrombospondin_3_rpt"/>
</dbReference>
<dbReference type="SUPFAM" id="SSF69318">
    <property type="entry name" value="Integrin alpha N-terminal domain"/>
    <property type="match status" value="2"/>
</dbReference>
<dbReference type="Pfam" id="PF01839">
    <property type="entry name" value="FG-GAP"/>
    <property type="match status" value="5"/>
</dbReference>
<dbReference type="PANTHER" id="PTHR23221">
    <property type="entry name" value="GLYCOSYLPHOSPHATIDYLINOSITOL PHOSPHOLIPASE D"/>
    <property type="match status" value="1"/>
</dbReference>
<protein>
    <recommendedName>
        <fullName evidence="8">VCBS repeat-containing protein</fullName>
    </recommendedName>
</protein>
<dbReference type="PRINTS" id="PR01185">
    <property type="entry name" value="INTEGRINA"/>
</dbReference>
<name>A0A4Y6PRJ9_PERCE</name>
<dbReference type="SMART" id="SM00191">
    <property type="entry name" value="Int_alpha"/>
    <property type="match status" value="6"/>
</dbReference>
<evidence type="ECO:0000313" key="7">
    <source>
        <dbReference type="Proteomes" id="UP000315995"/>
    </source>
</evidence>
<gene>
    <name evidence="6" type="ORF">FIV42_06605</name>
</gene>
<dbReference type="AlphaFoldDB" id="A0A4Y6PRJ9"/>
<proteinExistence type="predicted"/>
<dbReference type="InterPro" id="IPR003367">
    <property type="entry name" value="Thrombospondin_3-like_rpt"/>
</dbReference>
<dbReference type="PROSITE" id="PS51234">
    <property type="entry name" value="TSP3"/>
    <property type="match status" value="3"/>
</dbReference>
<evidence type="ECO:0000256" key="4">
    <source>
        <dbReference type="ARBA" id="ARBA00023180"/>
    </source>
</evidence>
<keyword evidence="2" id="KW-0677">Repeat</keyword>
<evidence type="ECO:0000256" key="1">
    <source>
        <dbReference type="ARBA" id="ARBA00022729"/>
    </source>
</evidence>
<accession>A0A4Y6PRJ9</accession>
<sequence>MTAEEGAVFLQILQAGWTWAKLLRGRAPIVSDTRARGLGCGANLTVCALQCYRDVSHQIDADATSWVMMGMHVAVRLGWWTVLALAVAALLVGAGCAGDTQGQSCQTDADCQAGYQCASTGGVLFGAKICLLEAAGGADAGDVGGADGASADAGSDASTDVSLDANADAGDVDACADAGCQEDVVDHDPDDDGILDASDNCPTVANPDQLDTDDDGAGDACDDDIDDDDLPNAQDNCPAVANPDQLDLDGDGEGDLCDADDDGDGVDDGADNCPQLANPDQGDHDGDGVGDLCDPDIDDDGLANADDNCPQRHNPLQTDRDADAIGDACDTELRVAHSDAHLHGASTIDSPRAYNWRVVGGADITGDGVPDPIISGHFYFSFSGNGNFLSSVYVFDGASQPTGALELNAAWTSFFVGGGSTSTGRALAHPGDVNGDGVADLLIGNPTIDNKGAAYLIYGGGSGGTGKALPTDADVEINGQSSGAEAGMAVAAAGDLNDDGFDDLVIGEPGHNAGTGRIHIIFGAPSLPGALQLPGDADVTLVGAAADAAGVALSSGGDLDGDGIDDLLVGAPAESSNTATGGVYLVRGSASLGAQSGQLADVGVRLRPSSGQPEKFGASVAHAGDVDADGIGDFVVGAPQALDASGQATVGAVYVVFGSSALPGAGAAQDVDPLGIRIEGTQSQSRLGISVAAAGDVDADGIADVLLGADKHQVAQEQVGAAFVVHGHRDAKQLIGNAFPVDLAGVAFVGGGPGHRLGYSVSTAGDLDGDGQSELLMSAPGFDTDARDAGAVFLFYGL</sequence>
<evidence type="ECO:0000313" key="6">
    <source>
        <dbReference type="EMBL" id="QDG50415.1"/>
    </source>
</evidence>
<dbReference type="InterPro" id="IPR028994">
    <property type="entry name" value="Integrin_alpha_N"/>
</dbReference>
<dbReference type="SUPFAM" id="SSF103647">
    <property type="entry name" value="TSP type-3 repeat"/>
    <property type="match status" value="1"/>
</dbReference>
<dbReference type="InterPro" id="IPR000413">
    <property type="entry name" value="Integrin_alpha"/>
</dbReference>
<feature type="compositionally biased region" description="Acidic residues" evidence="5">
    <location>
        <begin position="183"/>
        <end position="194"/>
    </location>
</feature>
<feature type="compositionally biased region" description="Acidic residues" evidence="5">
    <location>
        <begin position="210"/>
        <end position="230"/>
    </location>
</feature>
<dbReference type="OrthoDB" id="5950491at2"/>
<dbReference type="PROSITE" id="PS51470">
    <property type="entry name" value="FG_GAP"/>
    <property type="match status" value="5"/>
</dbReference>
<dbReference type="EMBL" id="CP041186">
    <property type="protein sequence ID" value="QDG50415.1"/>
    <property type="molecule type" value="Genomic_DNA"/>
</dbReference>
<dbReference type="InterPro" id="IPR013517">
    <property type="entry name" value="FG-GAP"/>
</dbReference>
<dbReference type="Gene3D" id="2.130.10.130">
    <property type="entry name" value="Integrin alpha, N-terminal"/>
    <property type="match status" value="4"/>
</dbReference>
<dbReference type="Proteomes" id="UP000315995">
    <property type="component" value="Chromosome"/>
</dbReference>
<dbReference type="InterPro" id="IPR013519">
    <property type="entry name" value="Int_alpha_beta-p"/>
</dbReference>
<reference evidence="6 7" key="1">
    <citation type="submission" date="2019-06" db="EMBL/GenBank/DDBJ databases">
        <title>Persicimonas caeni gen. nov., sp. nov., a predatory bacterium isolated from solar saltern.</title>
        <authorList>
            <person name="Wang S."/>
        </authorList>
    </citation>
    <scope>NUCLEOTIDE SEQUENCE [LARGE SCALE GENOMIC DNA]</scope>
    <source>
        <strain evidence="6 7">YN101</strain>
    </source>
</reference>
<evidence type="ECO:0000256" key="5">
    <source>
        <dbReference type="SAM" id="MobiDB-lite"/>
    </source>
</evidence>
<dbReference type="GO" id="GO:0016787">
    <property type="term" value="F:hydrolase activity"/>
    <property type="evidence" value="ECO:0007669"/>
    <property type="project" value="UniProtKB-KW"/>
</dbReference>
<dbReference type="GO" id="GO:0007155">
    <property type="term" value="P:cell adhesion"/>
    <property type="evidence" value="ECO:0007669"/>
    <property type="project" value="InterPro"/>
</dbReference>
<keyword evidence="3" id="KW-0378">Hydrolase</keyword>
<dbReference type="GO" id="GO:0005509">
    <property type="term" value="F:calcium ion binding"/>
    <property type="evidence" value="ECO:0007669"/>
    <property type="project" value="InterPro"/>
</dbReference>
<dbReference type="GO" id="GO:0008305">
    <property type="term" value="C:integrin complex"/>
    <property type="evidence" value="ECO:0007669"/>
    <property type="project" value="InterPro"/>
</dbReference>
<evidence type="ECO:0000256" key="2">
    <source>
        <dbReference type="ARBA" id="ARBA00022737"/>
    </source>
</evidence>
<keyword evidence="7" id="KW-1185">Reference proteome</keyword>
<dbReference type="InterPro" id="IPR028974">
    <property type="entry name" value="TSP_type-3_rpt"/>
</dbReference>
<evidence type="ECO:0000256" key="3">
    <source>
        <dbReference type="ARBA" id="ARBA00022801"/>
    </source>
</evidence>
<keyword evidence="4" id="KW-0325">Glycoprotein</keyword>
<accession>A0A5B8Y6G0</accession>
<organism evidence="6 7">
    <name type="scientific">Persicimonas caeni</name>
    <dbReference type="NCBI Taxonomy" id="2292766"/>
    <lineage>
        <taxon>Bacteria</taxon>
        <taxon>Deltaproteobacteria</taxon>
        <taxon>Bradymonadales</taxon>
        <taxon>Bradymonadaceae</taxon>
        <taxon>Persicimonas</taxon>
    </lineage>
</organism>
<evidence type="ECO:0008006" key="8">
    <source>
        <dbReference type="Google" id="ProtNLM"/>
    </source>
</evidence>
<feature type="region of interest" description="Disordered" evidence="5">
    <location>
        <begin position="182"/>
        <end position="322"/>
    </location>
</feature>